<name>I4ABE9_DESDJ</name>
<reference evidence="6" key="1">
    <citation type="submission" date="2012-06" db="EMBL/GenBank/DDBJ databases">
        <title>Complete sequence of Desulfitobacterium dehalogenans ATCC 51507.</title>
        <authorList>
            <person name="Lucas S."/>
            <person name="Han J."/>
            <person name="Lapidus A."/>
            <person name="Cheng J.-F."/>
            <person name="Goodwin L."/>
            <person name="Pitluck S."/>
            <person name="Peters L."/>
            <person name="Ovchinnikova G."/>
            <person name="Teshima H."/>
            <person name="Detter J.C."/>
            <person name="Han C."/>
            <person name="Tapia R."/>
            <person name="Land M."/>
            <person name="Hauser L."/>
            <person name="Kyrpides N."/>
            <person name="Ivanova N."/>
            <person name="Pagani I."/>
            <person name="Kruse T."/>
            <person name="de Vos W.M."/>
            <person name="Smidt H."/>
            <person name="Woyke T."/>
        </authorList>
    </citation>
    <scope>NUCLEOTIDE SEQUENCE [LARGE SCALE GENOMIC DNA]</scope>
    <source>
        <strain evidence="6">ATCC 51507 / DSM 9161 / JW/IU-DC1</strain>
    </source>
</reference>
<dbReference type="PROSITE" id="PS01276">
    <property type="entry name" value="PEPTIDASE_U32"/>
    <property type="match status" value="1"/>
</dbReference>
<dbReference type="eggNOG" id="COG0826">
    <property type="taxonomic scope" value="Bacteria"/>
</dbReference>
<feature type="domain" description="Peptidase family U32 C-terminal" evidence="4">
    <location>
        <begin position="358"/>
        <end position="428"/>
    </location>
</feature>
<evidence type="ECO:0000256" key="1">
    <source>
        <dbReference type="ARBA" id="ARBA00022670"/>
    </source>
</evidence>
<dbReference type="PANTHER" id="PTHR30217:SF6">
    <property type="entry name" value="TRNA HYDROXYLATION PROTEIN P"/>
    <property type="match status" value="1"/>
</dbReference>
<dbReference type="Pfam" id="PF16325">
    <property type="entry name" value="Peptidase_U32_C"/>
    <property type="match status" value="1"/>
</dbReference>
<protein>
    <submittedName>
        <fullName evidence="5">Collagenase-like protease</fullName>
    </submittedName>
</protein>
<evidence type="ECO:0000313" key="5">
    <source>
        <dbReference type="EMBL" id="AFM01284.1"/>
    </source>
</evidence>
<keyword evidence="6" id="KW-1185">Reference proteome</keyword>
<proteinExistence type="inferred from homology"/>
<evidence type="ECO:0000259" key="4">
    <source>
        <dbReference type="Pfam" id="PF16325"/>
    </source>
</evidence>
<dbReference type="AlphaFoldDB" id="I4ABE9"/>
<dbReference type="STRING" id="756499.Desde_2984"/>
<dbReference type="InterPro" id="IPR051454">
    <property type="entry name" value="RNA/ubiquinone_mod_enzymes"/>
</dbReference>
<dbReference type="InterPro" id="IPR032525">
    <property type="entry name" value="Peptidase_U32_C"/>
</dbReference>
<keyword evidence="2" id="KW-0378">Hydrolase</keyword>
<organism evidence="5 6">
    <name type="scientific">Desulfitobacterium dehalogenans (strain ATCC 51507 / DSM 9161 / JW/IU-DC1)</name>
    <dbReference type="NCBI Taxonomy" id="756499"/>
    <lineage>
        <taxon>Bacteria</taxon>
        <taxon>Bacillati</taxon>
        <taxon>Bacillota</taxon>
        <taxon>Clostridia</taxon>
        <taxon>Eubacteriales</taxon>
        <taxon>Desulfitobacteriaceae</taxon>
        <taxon>Desulfitobacterium</taxon>
    </lineage>
</organism>
<comment type="similarity">
    <text evidence="3">Belongs to the peptidase U32 family.</text>
</comment>
<sequence length="435" mass="49624">MKITVMIDQNRLKKPELLAPAGDYEKLKFAIAYGADAVYMGGPAFGLRAYAGNFTMEQMGEAIRYTHDAGHKLYVTVNIFAHEQDFEDLAEYLKQLESLGVDGAIVSDPGIIALAQETAPRLPLHLSTQMNSTNSYSMNFWLKQGIERVVLARELTIEEIQAVGEKVPGELEMFIHGAMCMSYSGRCLLSNYLTGRDANRGECTQPCRWGYGLVEEKRPGQVFPVEEDERGTYIFNSHDLCLLPYLPMLKPLGIESYKIEGRMKSIHYVSSTVKVYREAIDTLWEQGEEEFEAKLPGWLEEMDKVSHRDYSPGFLFGKPGAESHNIESSNYIRDYEFVAFGLASDNREHPQIPTSVKDEFSQGYWVEQRYHFKKGEMIEVFSPKEEPWSFEVRGIYTVEGEEVDVARHAKEILKLELPRPLPPFAILRRAKKDKK</sequence>
<dbReference type="GO" id="GO:0008233">
    <property type="term" value="F:peptidase activity"/>
    <property type="evidence" value="ECO:0007669"/>
    <property type="project" value="UniProtKB-KW"/>
</dbReference>
<evidence type="ECO:0000313" key="6">
    <source>
        <dbReference type="Proteomes" id="UP000006053"/>
    </source>
</evidence>
<dbReference type="GO" id="GO:0006508">
    <property type="term" value="P:proteolysis"/>
    <property type="evidence" value="ECO:0007669"/>
    <property type="project" value="UniProtKB-KW"/>
</dbReference>
<evidence type="ECO:0000256" key="3">
    <source>
        <dbReference type="ARBA" id="ARBA00038374"/>
    </source>
</evidence>
<dbReference type="Gene3D" id="2.40.30.10">
    <property type="entry name" value="Translation factors"/>
    <property type="match status" value="1"/>
</dbReference>
<dbReference type="InterPro" id="IPR001539">
    <property type="entry name" value="Peptidase_U32"/>
</dbReference>
<dbReference type="HOGENOM" id="CLU_011540_0_2_9"/>
<dbReference type="KEGG" id="ddh:Desde_2984"/>
<reference evidence="5 6" key="2">
    <citation type="journal article" date="2015" name="J. Bacteriol.">
        <title>Genomic, proteomic, and biochemical analysis of the organohalide respiratory pathway in Desulfitobacterium dehalogenans.</title>
        <authorList>
            <person name="Kruse T."/>
            <person name="van de Pas B.A."/>
            <person name="Atteia A."/>
            <person name="Krab K."/>
            <person name="Hagen W.R."/>
            <person name="Goodwin L."/>
            <person name="Chain P."/>
            <person name="Boeren S."/>
            <person name="Maphosa F."/>
            <person name="Schraa G."/>
            <person name="de Vos W.M."/>
            <person name="van der Oost J."/>
            <person name="Smidt H."/>
            <person name="Stams A.J."/>
        </authorList>
    </citation>
    <scope>NUCLEOTIDE SEQUENCE [LARGE SCALE GENOMIC DNA]</scope>
    <source>
        <strain evidence="6">ATCC 51507 / DSM 9161 / JW/IU-DC1</strain>
    </source>
</reference>
<dbReference type="Proteomes" id="UP000006053">
    <property type="component" value="Chromosome"/>
</dbReference>
<dbReference type="EMBL" id="CP003348">
    <property type="protein sequence ID" value="AFM01284.1"/>
    <property type="molecule type" value="Genomic_DNA"/>
</dbReference>
<accession>I4ABE9</accession>
<dbReference type="PANTHER" id="PTHR30217">
    <property type="entry name" value="PEPTIDASE U32 FAMILY"/>
    <property type="match status" value="1"/>
</dbReference>
<dbReference type="Pfam" id="PF01136">
    <property type="entry name" value="Peptidase_U32"/>
    <property type="match status" value="1"/>
</dbReference>
<gene>
    <name evidence="5" type="ordered locus">Desde_2984</name>
</gene>
<evidence type="ECO:0000256" key="2">
    <source>
        <dbReference type="ARBA" id="ARBA00022801"/>
    </source>
</evidence>
<keyword evidence="1 5" id="KW-0645">Protease</keyword>